<reference evidence="1 2" key="1">
    <citation type="submission" date="2017-11" db="EMBL/GenBank/DDBJ databases">
        <authorList>
            <person name="Founou R.C."/>
            <person name="Founou L."/>
            <person name="Allam M."/>
            <person name="Ismail A."/>
            <person name="Essack S.Y."/>
        </authorList>
    </citation>
    <scope>NUCLEOTIDE SEQUENCE [LARGE SCALE GENOMIC DNA]</scope>
    <source>
        <strain evidence="1 2">G811N2B1</strain>
    </source>
</reference>
<gene>
    <name evidence="1" type="ORF">CV019_12640</name>
</gene>
<name>A0A7Z1SAD4_STAHA</name>
<dbReference type="EMBL" id="PGWX01000465">
    <property type="protein sequence ID" value="PPJ70570.1"/>
    <property type="molecule type" value="Genomic_DNA"/>
</dbReference>
<evidence type="ECO:0000313" key="1">
    <source>
        <dbReference type="EMBL" id="PPJ70570.1"/>
    </source>
</evidence>
<comment type="caution">
    <text evidence="1">The sequence shown here is derived from an EMBL/GenBank/DDBJ whole genome shotgun (WGS) entry which is preliminary data.</text>
</comment>
<dbReference type="Gene3D" id="2.60.40.1180">
    <property type="entry name" value="Golgi alpha-mannosidase II"/>
    <property type="match status" value="1"/>
</dbReference>
<proteinExistence type="predicted"/>
<sequence>RTGHAALRRGNEMIRARGDEPGLFAVSRFDPDTGAEYLIAFNTSTTPIRAQVQVDTASTAFDTLAGAACASRASAPGSLALDLPPLGYSVCAVRSANPQ</sequence>
<feature type="non-terminal residue" evidence="1">
    <location>
        <position position="1"/>
    </location>
</feature>
<protein>
    <submittedName>
        <fullName evidence="1">Alpha-amylase</fullName>
    </submittedName>
</protein>
<dbReference type="Proteomes" id="UP000238153">
    <property type="component" value="Unassembled WGS sequence"/>
</dbReference>
<dbReference type="InterPro" id="IPR013780">
    <property type="entry name" value="Glyco_hydro_b"/>
</dbReference>
<evidence type="ECO:0000313" key="2">
    <source>
        <dbReference type="Proteomes" id="UP000238153"/>
    </source>
</evidence>
<dbReference type="AlphaFoldDB" id="A0A7Z1SAD4"/>
<organism evidence="1 2">
    <name type="scientific">Staphylococcus haemolyticus</name>
    <dbReference type="NCBI Taxonomy" id="1283"/>
    <lineage>
        <taxon>Bacteria</taxon>
        <taxon>Bacillati</taxon>
        <taxon>Bacillota</taxon>
        <taxon>Bacilli</taxon>
        <taxon>Bacillales</taxon>
        <taxon>Staphylococcaceae</taxon>
        <taxon>Staphylococcus</taxon>
    </lineage>
</organism>
<accession>A0A7Z1SAD4</accession>